<dbReference type="AlphaFoldDB" id="A0A0B4D844"/>
<reference evidence="1 2" key="1">
    <citation type="submission" date="2014-12" db="EMBL/GenBank/DDBJ databases">
        <title>Genome sequencing of Chryseobacterium taiwanense TPW19.</title>
        <authorList>
            <person name="Tan P.W."/>
            <person name="Chan K.-G."/>
        </authorList>
    </citation>
    <scope>NUCLEOTIDE SEQUENCE [LARGE SCALE GENOMIC DNA]</scope>
    <source>
        <strain evidence="1 2">TPW19</strain>
    </source>
</reference>
<dbReference type="EMBL" id="JWTA01000001">
    <property type="protein sequence ID" value="KIC64947.1"/>
    <property type="molecule type" value="Genomic_DNA"/>
</dbReference>
<gene>
    <name evidence="1" type="ORF">RM51_00330</name>
</gene>
<proteinExistence type="predicted"/>
<accession>A0A0B4D844</accession>
<sequence>MFSQAITIGDGEKIESTLSKIVEDEDNIKIPLYTIKVGNLTYPIEISYNISGIRVDDVASDIGLGWALTDSYINREVYDKKDVDQTGDGFPPFWNIPDSSFKGSQYVMAGHMAAFENQKGYQKVKNNNIIEHYNTNIGKQDYEPDIFNVYIPNNQTAFYYPISLNTAKELYNKNSIVTQYIEEMFINYTVASVYSTPNVYPPGLISQNRSFFDYKNFKVKLDNGIEYYFSDIDFVHEPSFRKRPLAPSYYMNQKDDVFNPPNIEKWHISKVKDPMTTEEINFLYENYTTEEADNKVAPSSFDSQNKPYLRGGAFSNLTYRNNQYITNDCYIFSDDDNNYLNRTYKRYIQKKRIKTIAFKNGTINFEYGLNRQDFKNGKALTRIEIRNKENKLVSSFDFTYSYFNSEQYRNDYSKRLKLESVTFIDGGKYSFEYYENDKIPQIGSFNKDFFGYCNTSNDDFINADDLISKDLVLPKYYYYPDKFEYSLLPYDINGQQRFSLGGMINKEPNDLAKTWSLRKVIYPTKGYTIYDLETNTFNLWGTTVKGPGVRIKSKTLFESTNDPHPRILSYNYNLPDGKSSGTLYNIPLVGYPVKKFFMSYVDDYGTLFSAGGSFSGEPDLYKRFFLYQNPSGGKAQIKYSLIEKNELDKKTVNQYETKISQSKRHFRAFYPNNGINDFDTHCISEFLYTNSAVGIDNTNFINHYLINSKLYEGNNIVKEIQKSYKNNSNKENINANSPHPAFFHSNFVRNAVKRFKGDPGYDYVNLIHTDREYFTRSNYLITEVVKEYLQNGEIIKTTGYAYTNTVAGKDPVLTIIGTQDGLGNTYTTNLFYATDQYTSLVNENLIGNLIGQQKLKNNNQLSFSMNGYGNNNSVFPDAIINISPLQNIKSSIKFDTYDDKGNLRGYRKADGTPVSIILGYNQSLPIAILEGISYNALLQEIYYTQTGTPVSDINDLDIVQLSNQDIDSTSEQILIQKLDEFRVNPMFDGYQCKITTFTYDTLIGVTSKTLPSGTREIYKYDSASRLERIEDKDGNVIKEYKYNYKQ</sequence>
<organism evidence="1 2">
    <name type="scientific">Chryseobacterium taiwanense</name>
    <dbReference type="NCBI Taxonomy" id="363331"/>
    <lineage>
        <taxon>Bacteria</taxon>
        <taxon>Pseudomonadati</taxon>
        <taxon>Bacteroidota</taxon>
        <taxon>Flavobacteriia</taxon>
        <taxon>Flavobacteriales</taxon>
        <taxon>Weeksellaceae</taxon>
        <taxon>Chryseobacterium group</taxon>
        <taxon>Chryseobacterium</taxon>
    </lineage>
</organism>
<dbReference type="Proteomes" id="UP000031167">
    <property type="component" value="Unassembled WGS sequence"/>
</dbReference>
<evidence type="ECO:0000313" key="1">
    <source>
        <dbReference type="EMBL" id="KIC64947.1"/>
    </source>
</evidence>
<keyword evidence="2" id="KW-1185">Reference proteome</keyword>
<comment type="caution">
    <text evidence="1">The sequence shown here is derived from an EMBL/GenBank/DDBJ whole genome shotgun (WGS) entry which is preliminary data.</text>
</comment>
<evidence type="ECO:0000313" key="2">
    <source>
        <dbReference type="Proteomes" id="UP000031167"/>
    </source>
</evidence>
<protein>
    <recommendedName>
        <fullName evidence="3">Sugar-binding protein</fullName>
    </recommendedName>
</protein>
<evidence type="ECO:0008006" key="3">
    <source>
        <dbReference type="Google" id="ProtNLM"/>
    </source>
</evidence>
<name>A0A0B4D844_9FLAO</name>
<dbReference type="STRING" id="363331.RM51_00330"/>